<evidence type="ECO:0000313" key="1">
    <source>
        <dbReference type="EMBL" id="GAK75594.1"/>
    </source>
</evidence>
<comment type="caution">
    <text evidence="1">The sequence shown here is derived from an EMBL/GenBank/DDBJ whole genome shotgun (WGS) entry which is preliminary data.</text>
</comment>
<dbReference type="AlphaFoldDB" id="A0A081D9J8"/>
<evidence type="ECO:0008006" key="3">
    <source>
        <dbReference type="Google" id="ProtNLM"/>
    </source>
</evidence>
<accession>A0A081D9J8</accession>
<reference evidence="1 2" key="1">
    <citation type="journal article" date="2014" name="Genome Announc.">
        <title>Draft Genome Sequences of Marine Flavobacterium Nonlabens Strains NR17, NR24, NR27, NR32, NR33, and Ara13.</title>
        <authorList>
            <person name="Nakanishi M."/>
            <person name="Meirelles P."/>
            <person name="Suzuki R."/>
            <person name="Takatani N."/>
            <person name="Mino S."/>
            <person name="Suda W."/>
            <person name="Oshima K."/>
            <person name="Hattori M."/>
            <person name="Ohkuma M."/>
            <person name="Hosokawa M."/>
            <person name="Miyashita K."/>
            <person name="Thompson F.L."/>
            <person name="Niwa A."/>
            <person name="Sawabe T."/>
            <person name="Sawabe T."/>
        </authorList>
    </citation>
    <scope>NUCLEOTIDE SEQUENCE [LARGE SCALE GENOMIC DNA]</scope>
    <source>
        <strain evidence="2">JCM19296</strain>
    </source>
</reference>
<protein>
    <recommendedName>
        <fullName evidence="3">DUF4258 domain-containing protein</fullName>
    </recommendedName>
</protein>
<dbReference type="Proteomes" id="UP000028980">
    <property type="component" value="Unassembled WGS sequence"/>
</dbReference>
<name>A0A081D9J8_NONUL</name>
<dbReference type="EMBL" id="BBLG01000002">
    <property type="protein sequence ID" value="GAK75594.1"/>
    <property type="molecule type" value="Genomic_DNA"/>
</dbReference>
<gene>
    <name evidence="1" type="ORF">JCM19296_1186</name>
</gene>
<organism evidence="1 2">
    <name type="scientific">Nonlabens ulvanivorans</name>
    <name type="common">Persicivirga ulvanivorans</name>
    <dbReference type="NCBI Taxonomy" id="906888"/>
    <lineage>
        <taxon>Bacteria</taxon>
        <taxon>Pseudomonadati</taxon>
        <taxon>Bacteroidota</taxon>
        <taxon>Flavobacteriia</taxon>
        <taxon>Flavobacteriales</taxon>
        <taxon>Flavobacteriaceae</taxon>
        <taxon>Nonlabens</taxon>
    </lineage>
</organism>
<evidence type="ECO:0000313" key="2">
    <source>
        <dbReference type="Proteomes" id="UP000028980"/>
    </source>
</evidence>
<sequence>MRIRHIPEFLISLCLVKGEIKTTSKNKKEYSLNQNYILEAVSQGYLSIAECLSIKKIVVVAKKNILITTYATYGDTGMNYSN</sequence>
<proteinExistence type="predicted"/>